<organism evidence="1 2">
    <name type="scientific">Bacillus pseudomycoides</name>
    <dbReference type="NCBI Taxonomy" id="64104"/>
    <lineage>
        <taxon>Bacteria</taxon>
        <taxon>Bacillati</taxon>
        <taxon>Bacillota</taxon>
        <taxon>Bacilli</taxon>
        <taxon>Bacillales</taxon>
        <taxon>Bacillaceae</taxon>
        <taxon>Bacillus</taxon>
        <taxon>Bacillus cereus group</taxon>
    </lineage>
</organism>
<reference evidence="1 2" key="1">
    <citation type="submission" date="2017-02" db="EMBL/GenBank/DDBJ databases">
        <title>Bacillus pseudomycoides isolate FSL K6-0042.</title>
        <authorList>
            <person name="Kovac J."/>
        </authorList>
    </citation>
    <scope>NUCLEOTIDE SEQUENCE [LARGE SCALE GENOMIC DNA]</scope>
    <source>
        <strain evidence="1 2">FSL K6-0042</strain>
    </source>
</reference>
<comment type="caution">
    <text evidence="1">The sequence shown here is derived from an EMBL/GenBank/DDBJ whole genome shotgun (WGS) entry which is preliminary data.</text>
</comment>
<evidence type="ECO:0000313" key="2">
    <source>
        <dbReference type="Proteomes" id="UP000195321"/>
    </source>
</evidence>
<dbReference type="Pfam" id="PF08984">
    <property type="entry name" value="DUF1858"/>
    <property type="match status" value="1"/>
</dbReference>
<dbReference type="AlphaFoldDB" id="A0A1Y3MLJ6"/>
<dbReference type="InterPro" id="IPR015077">
    <property type="entry name" value="DUF1858"/>
</dbReference>
<protein>
    <submittedName>
        <fullName evidence="1">Uncharacterized protein</fullName>
    </submittedName>
</protein>
<dbReference type="InterPro" id="IPR038062">
    <property type="entry name" value="ScdA-like_N_sf"/>
</dbReference>
<dbReference type="EMBL" id="MWPX01000012">
    <property type="protein sequence ID" value="OUM48462.1"/>
    <property type="molecule type" value="Genomic_DNA"/>
</dbReference>
<dbReference type="RefSeq" id="WP_016112501.1">
    <property type="nucleotide sequence ID" value="NZ_CP189809.1"/>
</dbReference>
<accession>A0A1Y3MLJ6</accession>
<dbReference type="SUPFAM" id="SSF140683">
    <property type="entry name" value="SP0561-like"/>
    <property type="match status" value="1"/>
</dbReference>
<gene>
    <name evidence="1" type="ORF">BW425_12410</name>
</gene>
<sequence>MTKQINFHHTVYDLTTQCPEVLPILKNLGFENITKPNMLQTVGRVMTIPKGCLLKGISLDVVKEAFQNSGFHINE</sequence>
<proteinExistence type="predicted"/>
<dbReference type="Proteomes" id="UP000195321">
    <property type="component" value="Unassembled WGS sequence"/>
</dbReference>
<dbReference type="Gene3D" id="1.10.3910.10">
    <property type="entry name" value="SP0561-like"/>
    <property type="match status" value="1"/>
</dbReference>
<evidence type="ECO:0000313" key="1">
    <source>
        <dbReference type="EMBL" id="OUM48462.1"/>
    </source>
</evidence>
<name>A0A1Y3MLJ6_9BACI</name>